<dbReference type="EMBL" id="PHWZ01000711">
    <property type="protein sequence ID" value="TEY32608.1"/>
    <property type="molecule type" value="Genomic_DNA"/>
</dbReference>
<feature type="compositionally biased region" description="Basic and acidic residues" evidence="1">
    <location>
        <begin position="39"/>
        <end position="52"/>
    </location>
</feature>
<evidence type="ECO:0000256" key="1">
    <source>
        <dbReference type="SAM" id="MobiDB-lite"/>
    </source>
</evidence>
<sequence length="254" mass="28831">METNSLDNTTPIDTKKLLLIGVRTIPQAPRKRMSSPRFHTTDPRHREFEHATRPPSWRINERTAQASGGQYFNITLGYMYKFDAGWTLKDVILEDWVDAGKTDISHVPNPYLMDCLVVLDFSCCSGHARRISLWTLLKDPAIGKYLNQQCNNGVDEFGNITTLLDGLGSADSLTSIWTTILVTQRKLLISSFKAILKILKFTGVGDDKKLQVWDITSHDRIDGRRLDPRWSSFVKDDESVVELVPFSYLVVSPE</sequence>
<proteinExistence type="predicted"/>
<name>A0A4Y8CJJ5_9HELO</name>
<dbReference type="AlphaFoldDB" id="A0A4Y8CJJ5"/>
<gene>
    <name evidence="2" type="ORF">BOTCAL_0715g00040</name>
</gene>
<keyword evidence="3" id="KW-1185">Reference proteome</keyword>
<accession>A0A4Y8CJJ5</accession>
<organism evidence="2 3">
    <name type="scientific">Botryotinia calthae</name>
    <dbReference type="NCBI Taxonomy" id="38488"/>
    <lineage>
        <taxon>Eukaryota</taxon>
        <taxon>Fungi</taxon>
        <taxon>Dikarya</taxon>
        <taxon>Ascomycota</taxon>
        <taxon>Pezizomycotina</taxon>
        <taxon>Leotiomycetes</taxon>
        <taxon>Helotiales</taxon>
        <taxon>Sclerotiniaceae</taxon>
        <taxon>Botryotinia</taxon>
    </lineage>
</organism>
<dbReference type="OrthoDB" id="428577at2759"/>
<feature type="region of interest" description="Disordered" evidence="1">
    <location>
        <begin position="31"/>
        <end position="53"/>
    </location>
</feature>
<dbReference type="Proteomes" id="UP000297299">
    <property type="component" value="Unassembled WGS sequence"/>
</dbReference>
<reference evidence="2 3" key="1">
    <citation type="submission" date="2017-11" db="EMBL/GenBank/DDBJ databases">
        <title>Comparative genomics of Botrytis spp.</title>
        <authorList>
            <person name="Valero-Jimenez C.A."/>
            <person name="Tapia P."/>
            <person name="Veloso J."/>
            <person name="Silva-Moreno E."/>
            <person name="Staats M."/>
            <person name="Valdes J.H."/>
            <person name="Van Kan J.A.L."/>
        </authorList>
    </citation>
    <scope>NUCLEOTIDE SEQUENCE [LARGE SCALE GENOMIC DNA]</scope>
    <source>
        <strain evidence="2 3">MUCL2830</strain>
    </source>
</reference>
<evidence type="ECO:0000313" key="3">
    <source>
        <dbReference type="Proteomes" id="UP000297299"/>
    </source>
</evidence>
<comment type="caution">
    <text evidence="2">The sequence shown here is derived from an EMBL/GenBank/DDBJ whole genome shotgun (WGS) entry which is preliminary data.</text>
</comment>
<evidence type="ECO:0000313" key="2">
    <source>
        <dbReference type="EMBL" id="TEY32608.1"/>
    </source>
</evidence>
<dbReference type="STRING" id="38488.A0A4Y8CJJ5"/>
<protein>
    <submittedName>
        <fullName evidence="2">Uncharacterized protein</fullName>
    </submittedName>
</protein>